<protein>
    <submittedName>
        <fullName evidence="1">Uncharacterized protein</fullName>
    </submittedName>
</protein>
<sequence>MIVMWEHVTPSDKKITLPPTSALFRIHDPRAMQFWDDERALSRLMVQELPRDRLSSVAEIDSTIAIAWDCVALYRAGRLWEEPFPVPDWAGRPVREVADTLLARLHALERAPSSAAGR</sequence>
<gene>
    <name evidence="1" type="ORF">E6K80_09430</name>
</gene>
<comment type="caution">
    <text evidence="1">The sequence shown here is derived from an EMBL/GenBank/DDBJ whole genome shotgun (WGS) entry which is preliminary data.</text>
</comment>
<dbReference type="AlphaFoldDB" id="A0A538U2P7"/>
<dbReference type="Proteomes" id="UP000319836">
    <property type="component" value="Unassembled WGS sequence"/>
</dbReference>
<proteinExistence type="predicted"/>
<name>A0A538U2P7_UNCEI</name>
<evidence type="ECO:0000313" key="1">
    <source>
        <dbReference type="EMBL" id="TMQ70133.1"/>
    </source>
</evidence>
<evidence type="ECO:0000313" key="2">
    <source>
        <dbReference type="Proteomes" id="UP000319836"/>
    </source>
</evidence>
<accession>A0A538U2P7</accession>
<organism evidence="1 2">
    <name type="scientific">Eiseniibacteriota bacterium</name>
    <dbReference type="NCBI Taxonomy" id="2212470"/>
    <lineage>
        <taxon>Bacteria</taxon>
        <taxon>Candidatus Eiseniibacteriota</taxon>
    </lineage>
</organism>
<reference evidence="1 2" key="1">
    <citation type="journal article" date="2019" name="Nat. Microbiol.">
        <title>Mediterranean grassland soil C-N compound turnover is dependent on rainfall and depth, and is mediated by genomically divergent microorganisms.</title>
        <authorList>
            <person name="Diamond S."/>
            <person name="Andeer P.F."/>
            <person name="Li Z."/>
            <person name="Crits-Christoph A."/>
            <person name="Burstein D."/>
            <person name="Anantharaman K."/>
            <person name="Lane K.R."/>
            <person name="Thomas B.C."/>
            <person name="Pan C."/>
            <person name="Northen T.R."/>
            <person name="Banfield J.F."/>
        </authorList>
    </citation>
    <scope>NUCLEOTIDE SEQUENCE [LARGE SCALE GENOMIC DNA]</scope>
    <source>
        <strain evidence="1">WS_10</strain>
    </source>
</reference>
<dbReference type="EMBL" id="VBPA01000231">
    <property type="protein sequence ID" value="TMQ70133.1"/>
    <property type="molecule type" value="Genomic_DNA"/>
</dbReference>